<dbReference type="AlphaFoldDB" id="G3HCR0"/>
<proteinExistence type="predicted"/>
<sequence>MGGWEDPAKRLRGLWEADWCRANKVWSSWHAWKLHQGGMAVWEAVTNSATVRWASLHTAPQTPLTQSPH</sequence>
<reference evidence="2" key="1">
    <citation type="journal article" date="2011" name="Nat. Biotechnol.">
        <title>The genomic sequence of the Chinese hamster ovary (CHO)-K1 cell line.</title>
        <authorList>
            <person name="Xu X."/>
            <person name="Nagarajan H."/>
            <person name="Lewis N.E."/>
            <person name="Pan S."/>
            <person name="Cai Z."/>
            <person name="Liu X."/>
            <person name="Chen W."/>
            <person name="Xie M."/>
            <person name="Wang W."/>
            <person name="Hammond S."/>
            <person name="Andersen M.R."/>
            <person name="Neff N."/>
            <person name="Passarelli B."/>
            <person name="Koh W."/>
            <person name="Fan H.C."/>
            <person name="Wang J."/>
            <person name="Gui Y."/>
            <person name="Lee K.H."/>
            <person name="Betenbaugh M.J."/>
            <person name="Quake S.R."/>
            <person name="Famili I."/>
            <person name="Palsson B.O."/>
            <person name="Wang J."/>
        </authorList>
    </citation>
    <scope>NUCLEOTIDE SEQUENCE [LARGE SCALE GENOMIC DNA]</scope>
    <source>
        <strain evidence="2">CHO K1 cell line</strain>
    </source>
</reference>
<accession>G3HCR0</accession>
<evidence type="ECO:0000313" key="2">
    <source>
        <dbReference type="Proteomes" id="UP000001075"/>
    </source>
</evidence>
<organism evidence="1 2">
    <name type="scientific">Cricetulus griseus</name>
    <name type="common">Chinese hamster</name>
    <name type="synonym">Cricetulus barabensis griseus</name>
    <dbReference type="NCBI Taxonomy" id="10029"/>
    <lineage>
        <taxon>Eukaryota</taxon>
        <taxon>Metazoa</taxon>
        <taxon>Chordata</taxon>
        <taxon>Craniata</taxon>
        <taxon>Vertebrata</taxon>
        <taxon>Euteleostomi</taxon>
        <taxon>Mammalia</taxon>
        <taxon>Eutheria</taxon>
        <taxon>Euarchontoglires</taxon>
        <taxon>Glires</taxon>
        <taxon>Rodentia</taxon>
        <taxon>Myomorpha</taxon>
        <taxon>Muroidea</taxon>
        <taxon>Cricetidae</taxon>
        <taxon>Cricetinae</taxon>
        <taxon>Cricetulus</taxon>
    </lineage>
</organism>
<protein>
    <submittedName>
        <fullName evidence="1">Uncharacterized protein</fullName>
    </submittedName>
</protein>
<dbReference type="EMBL" id="JH000284">
    <property type="protein sequence ID" value="EGV98973.1"/>
    <property type="molecule type" value="Genomic_DNA"/>
</dbReference>
<dbReference type="InParanoid" id="G3HCR0"/>
<dbReference type="Proteomes" id="UP000001075">
    <property type="component" value="Unassembled WGS sequence"/>
</dbReference>
<gene>
    <name evidence="1" type="ORF">I79_008274</name>
</gene>
<name>G3HCR0_CRIGR</name>
<evidence type="ECO:0000313" key="1">
    <source>
        <dbReference type="EMBL" id="EGV98973.1"/>
    </source>
</evidence>